<feature type="chain" id="PRO_5002331130" description="Right handed beta helix domain-containing protein" evidence="1">
    <location>
        <begin position="23"/>
        <end position="328"/>
    </location>
</feature>
<dbReference type="SUPFAM" id="SSF51126">
    <property type="entry name" value="Pectin lyase-like"/>
    <property type="match status" value="1"/>
</dbReference>
<comment type="caution">
    <text evidence="2">The sequence shown here is derived from an EMBL/GenBank/DDBJ whole genome shotgun (WGS) entry which is preliminary data.</text>
</comment>
<keyword evidence="3" id="KW-1185">Reference proteome</keyword>
<keyword evidence="1" id="KW-0732">Signal</keyword>
<feature type="signal peptide" evidence="1">
    <location>
        <begin position="1"/>
        <end position="22"/>
    </location>
</feature>
<dbReference type="Gene3D" id="2.160.20.10">
    <property type="entry name" value="Single-stranded right-handed beta-helix, Pectin lyase-like"/>
    <property type="match status" value="1"/>
</dbReference>
<proteinExistence type="predicted"/>
<name>A0A0D8JHI9_9BACT</name>
<dbReference type="RefSeq" id="WP_045027372.1">
    <property type="nucleotide sequence ID" value="NZ_JRHC01000001.1"/>
</dbReference>
<evidence type="ECO:0000256" key="1">
    <source>
        <dbReference type="SAM" id="SignalP"/>
    </source>
</evidence>
<dbReference type="AlphaFoldDB" id="A0A0D8JHI9"/>
<dbReference type="Proteomes" id="UP000032544">
    <property type="component" value="Unassembled WGS sequence"/>
</dbReference>
<dbReference type="InterPro" id="IPR011050">
    <property type="entry name" value="Pectin_lyase_fold/virulence"/>
</dbReference>
<organism evidence="2 3">
    <name type="scientific">Draconibacterium sediminis</name>
    <dbReference type="NCBI Taxonomy" id="1544798"/>
    <lineage>
        <taxon>Bacteria</taxon>
        <taxon>Pseudomonadati</taxon>
        <taxon>Bacteroidota</taxon>
        <taxon>Bacteroidia</taxon>
        <taxon>Marinilabiliales</taxon>
        <taxon>Prolixibacteraceae</taxon>
        <taxon>Draconibacterium</taxon>
    </lineage>
</organism>
<dbReference type="STRING" id="1544798.LH29_07955"/>
<evidence type="ECO:0008006" key="4">
    <source>
        <dbReference type="Google" id="ProtNLM"/>
    </source>
</evidence>
<dbReference type="InterPro" id="IPR012334">
    <property type="entry name" value="Pectin_lyas_fold"/>
</dbReference>
<dbReference type="EMBL" id="JRHC01000001">
    <property type="protein sequence ID" value="KJF45303.1"/>
    <property type="molecule type" value="Genomic_DNA"/>
</dbReference>
<dbReference type="OrthoDB" id="9553347at2"/>
<protein>
    <recommendedName>
        <fullName evidence="4">Right handed beta helix domain-containing protein</fullName>
    </recommendedName>
</protein>
<accession>A0A0D8JHI9</accession>
<evidence type="ECO:0000313" key="3">
    <source>
        <dbReference type="Proteomes" id="UP000032544"/>
    </source>
</evidence>
<reference evidence="2 3" key="1">
    <citation type="submission" date="2014-09" db="EMBL/GenBank/DDBJ databases">
        <title>Draft Genome Sequence of Draconibacterium sp. JN14CK-3.</title>
        <authorList>
            <person name="Dong C."/>
            <person name="Lai Q."/>
            <person name="Shao Z."/>
        </authorList>
    </citation>
    <scope>NUCLEOTIDE SEQUENCE [LARGE SCALE GENOMIC DNA]</scope>
    <source>
        <strain evidence="2 3">JN14CK-3</strain>
    </source>
</reference>
<evidence type="ECO:0000313" key="2">
    <source>
        <dbReference type="EMBL" id="KJF45303.1"/>
    </source>
</evidence>
<gene>
    <name evidence="2" type="ORF">LH29_07955</name>
</gene>
<sequence>MTRNISLFIAHFLLIVSARAGAQTVQELQKYYSGTTHWNAQNATLTFESSGKLEFDRQDTCFNYFWNVPNEVKKIVINENTTVTAGFHTYNDCIIEGENRKTSVIYGTPEQSWANNRKIVAWKYSHILNHGGVLRINNLSMINPYSFFVRSFNQLAHIRNCDFIDYRGGHHNHSDGFAGGDGSTVDNCYFATGDDAIKLYADMTVTNTTIEMITNCVPIQLGWGNYSDGAVGTFKNLTIIGEAGRNNSDMAVISGRKGKYEVTVNIDGCEIKNPNAVLVSLWDETMTLNGEIKNARINVRAYSDRRTAGTDNLVVCGAREKKSKYNCK</sequence>